<comment type="caution">
    <text evidence="2">The sequence shown here is derived from an EMBL/GenBank/DDBJ whole genome shotgun (WGS) entry which is preliminary data.</text>
</comment>
<sequence length="150" mass="16907">MKPLFVLIGVFIISLFVTRYATGTYNFALSGSIAMAAMLVFTTIGHFAFPKGMALMVPNFVPFKTGMVYLTGLLELAFAIGLLLKDWRIDTAWALLVFLAIMLPANIKTALQHIDYQKGTFDGPGPKYLWFRIPLQLFFMAWVYFFCIAL</sequence>
<evidence type="ECO:0000313" key="3">
    <source>
        <dbReference type="Proteomes" id="UP001336835"/>
    </source>
</evidence>
<evidence type="ECO:0008006" key="4">
    <source>
        <dbReference type="Google" id="ProtNLM"/>
    </source>
</evidence>
<organism evidence="2 3">
    <name type="scientific">Pedobacter albus</name>
    <dbReference type="NCBI Taxonomy" id="3113905"/>
    <lineage>
        <taxon>Bacteria</taxon>
        <taxon>Pseudomonadati</taxon>
        <taxon>Bacteroidota</taxon>
        <taxon>Sphingobacteriia</taxon>
        <taxon>Sphingobacteriales</taxon>
        <taxon>Sphingobacteriaceae</taxon>
        <taxon>Pedobacter</taxon>
    </lineage>
</organism>
<feature type="transmembrane region" description="Helical" evidence="1">
    <location>
        <begin position="31"/>
        <end position="49"/>
    </location>
</feature>
<gene>
    <name evidence="2" type="ORF">VRU48_11065</name>
</gene>
<reference evidence="2 3" key="1">
    <citation type="submission" date="2024-01" db="EMBL/GenBank/DDBJ databases">
        <title>Pedobacter sp. nov., isolated from fresh soil.</title>
        <authorList>
            <person name="Le N.T.T."/>
        </authorList>
    </citation>
    <scope>NUCLEOTIDE SEQUENCE [LARGE SCALE GENOMIC DNA]</scope>
    <source>
        <strain evidence="2 3">KR3-3</strain>
    </source>
</reference>
<name>A0ABU7I846_9SPHI</name>
<keyword evidence="1" id="KW-0472">Membrane</keyword>
<feature type="transmembrane region" description="Helical" evidence="1">
    <location>
        <begin position="128"/>
        <end position="146"/>
    </location>
</feature>
<evidence type="ECO:0000313" key="2">
    <source>
        <dbReference type="EMBL" id="MEE1945647.1"/>
    </source>
</evidence>
<dbReference type="PANTHER" id="PTHR36974">
    <property type="entry name" value="MEMBRANE PROTEIN-RELATED"/>
    <property type="match status" value="1"/>
</dbReference>
<keyword evidence="1" id="KW-0812">Transmembrane</keyword>
<evidence type="ECO:0000256" key="1">
    <source>
        <dbReference type="SAM" id="Phobius"/>
    </source>
</evidence>
<keyword evidence="3" id="KW-1185">Reference proteome</keyword>
<feature type="transmembrane region" description="Helical" evidence="1">
    <location>
        <begin position="90"/>
        <end position="107"/>
    </location>
</feature>
<dbReference type="RefSeq" id="WP_330107985.1">
    <property type="nucleotide sequence ID" value="NZ_JAZDQT010000002.1"/>
</dbReference>
<keyword evidence="1" id="KW-1133">Transmembrane helix</keyword>
<dbReference type="PANTHER" id="PTHR36974:SF1">
    <property type="entry name" value="DOXX FAMILY MEMBRANE PROTEIN"/>
    <property type="match status" value="1"/>
</dbReference>
<accession>A0ABU7I846</accession>
<proteinExistence type="predicted"/>
<dbReference type="EMBL" id="JAZDQT010000002">
    <property type="protein sequence ID" value="MEE1945647.1"/>
    <property type="molecule type" value="Genomic_DNA"/>
</dbReference>
<dbReference type="Proteomes" id="UP001336835">
    <property type="component" value="Unassembled WGS sequence"/>
</dbReference>
<protein>
    <recommendedName>
        <fullName evidence="4">DoxX family protein</fullName>
    </recommendedName>
</protein>
<feature type="transmembrane region" description="Helical" evidence="1">
    <location>
        <begin position="61"/>
        <end position="84"/>
    </location>
</feature>